<evidence type="ECO:0000313" key="1">
    <source>
        <dbReference type="EMBL" id="AXY77822.1"/>
    </source>
</evidence>
<gene>
    <name evidence="1" type="ORF">D3H65_29235</name>
</gene>
<keyword evidence="2" id="KW-1185">Reference proteome</keyword>
<reference evidence="1 2" key="1">
    <citation type="submission" date="2018-09" db="EMBL/GenBank/DDBJ databases">
        <title>Genome sequencing of strain 6GH32-13.</title>
        <authorList>
            <person name="Weon H.-Y."/>
            <person name="Heo J."/>
            <person name="Kwon S.-W."/>
        </authorList>
    </citation>
    <scope>NUCLEOTIDE SEQUENCE [LARGE SCALE GENOMIC DNA]</scope>
    <source>
        <strain evidence="1 2">5GH32-13</strain>
    </source>
</reference>
<organism evidence="1 2">
    <name type="scientific">Paraflavitalea soli</name>
    <dbReference type="NCBI Taxonomy" id="2315862"/>
    <lineage>
        <taxon>Bacteria</taxon>
        <taxon>Pseudomonadati</taxon>
        <taxon>Bacteroidota</taxon>
        <taxon>Chitinophagia</taxon>
        <taxon>Chitinophagales</taxon>
        <taxon>Chitinophagaceae</taxon>
        <taxon>Paraflavitalea</taxon>
    </lineage>
</organism>
<protein>
    <submittedName>
        <fullName evidence="1">Uncharacterized protein</fullName>
    </submittedName>
</protein>
<dbReference type="EMBL" id="CP032157">
    <property type="protein sequence ID" value="AXY77822.1"/>
    <property type="molecule type" value="Genomic_DNA"/>
</dbReference>
<dbReference type="OrthoDB" id="958369at2"/>
<dbReference type="AlphaFoldDB" id="A0A3B7MTI3"/>
<sequence>MDGGKWIEKSQRLDTLDFNTQAFSSNERVVQFKARPYMDLTVSTVYPRIYSTIYSYYFEQGFIYMRNFLSSSTMFGKYDFTWSADYKSFTIKKFYGRESVPDRLVFEQLK</sequence>
<accession>A0A3B7MTI3</accession>
<dbReference type="KEGG" id="pseg:D3H65_29235"/>
<dbReference type="Proteomes" id="UP000263900">
    <property type="component" value="Chromosome"/>
</dbReference>
<evidence type="ECO:0000313" key="2">
    <source>
        <dbReference type="Proteomes" id="UP000263900"/>
    </source>
</evidence>
<proteinExistence type="predicted"/>
<name>A0A3B7MTI3_9BACT</name>